<dbReference type="AlphaFoldDB" id="A0A1D7TGN7"/>
<proteinExistence type="predicted"/>
<organism evidence="1 2">
    <name type="scientific">Sulfurospirillum halorespirans DSM 13726</name>
    <dbReference type="NCBI Taxonomy" id="1193502"/>
    <lineage>
        <taxon>Bacteria</taxon>
        <taxon>Pseudomonadati</taxon>
        <taxon>Campylobacterota</taxon>
        <taxon>Epsilonproteobacteria</taxon>
        <taxon>Campylobacterales</taxon>
        <taxon>Sulfurospirillaceae</taxon>
        <taxon>Sulfurospirillum</taxon>
    </lineage>
</organism>
<protein>
    <submittedName>
        <fullName evidence="1">Uncharacterized protein</fullName>
    </submittedName>
</protein>
<accession>A0A1D7TGN7</accession>
<dbReference type="EMBL" id="CP017111">
    <property type="protein sequence ID" value="AOO64163.1"/>
    <property type="molecule type" value="Genomic_DNA"/>
</dbReference>
<gene>
    <name evidence="1" type="ORF">SHALO_0366</name>
</gene>
<dbReference type="Proteomes" id="UP000094609">
    <property type="component" value="Chromosome"/>
</dbReference>
<keyword evidence="2" id="KW-1185">Reference proteome</keyword>
<name>A0A1D7TGN7_9BACT</name>
<sequence>MMKIKEEFLMARQSKEQTDLKLKALWEAFEDLKKNSIVTNANKITFENICNLANSSTHSLNFHTKISLASLKQPTTQPFIELNQAICEYKNEHSKIRNTISSKIKEDTRKLQNTIDNLLIRITELLDNEILLKETIANKDLTIKRLKEELQTLKPMAKII</sequence>
<dbReference type="KEGG" id="shal:SHALO_0366"/>
<evidence type="ECO:0000313" key="1">
    <source>
        <dbReference type="EMBL" id="AOO64163.1"/>
    </source>
</evidence>
<reference evidence="2" key="1">
    <citation type="submission" date="2016-08" db="EMBL/GenBank/DDBJ databases">
        <title>Complete genome sequence of the organohalide-respiring Epsilonproteobacterium Sulfurospirillum halorespirans.</title>
        <authorList>
            <person name="Goris T."/>
            <person name="Zimmermann J."/>
            <person name="Schenz B."/>
            <person name="Lemos M."/>
            <person name="Hackermueller J."/>
            <person name="Diekert G."/>
        </authorList>
    </citation>
    <scope>NUCLEOTIDE SEQUENCE [LARGE SCALE GENOMIC DNA]</scope>
    <source>
        <strain>DSM 13726</strain>
        <strain evidence="2">PCE-M2</strain>
    </source>
</reference>
<dbReference type="STRING" id="1193502.SHALO_0366"/>
<evidence type="ECO:0000313" key="2">
    <source>
        <dbReference type="Proteomes" id="UP000094609"/>
    </source>
</evidence>